<dbReference type="KEGG" id="tsph:KIH39_15120"/>
<reference evidence="1" key="1">
    <citation type="submission" date="2021-05" db="EMBL/GenBank/DDBJ databases">
        <title>Complete genome sequence of the cellulolytic planctomycete Telmatocola sphagniphila SP2T and characterization of the first cellulase from planctomycetes.</title>
        <authorList>
            <person name="Rakitin A.L."/>
            <person name="Beletsky A.V."/>
            <person name="Naumoff D.G."/>
            <person name="Kulichevskaya I.S."/>
            <person name="Mardanov A.V."/>
            <person name="Ravin N.V."/>
            <person name="Dedysh S.N."/>
        </authorList>
    </citation>
    <scope>NUCLEOTIDE SEQUENCE</scope>
    <source>
        <strain evidence="1">SP2T</strain>
    </source>
</reference>
<dbReference type="Pfam" id="PF07610">
    <property type="entry name" value="DUF1573"/>
    <property type="match status" value="1"/>
</dbReference>
<keyword evidence="2" id="KW-1185">Reference proteome</keyword>
<dbReference type="Proteomes" id="UP000676194">
    <property type="component" value="Chromosome"/>
</dbReference>
<name>A0A8E6ES52_9BACT</name>
<accession>A0A8E6ES52</accession>
<dbReference type="EMBL" id="CP074694">
    <property type="protein sequence ID" value="QVL30184.1"/>
    <property type="molecule type" value="Genomic_DNA"/>
</dbReference>
<dbReference type="InterPro" id="IPR011467">
    <property type="entry name" value="DUF1573"/>
</dbReference>
<evidence type="ECO:0000313" key="1">
    <source>
        <dbReference type="EMBL" id="QVL30184.1"/>
    </source>
</evidence>
<proteinExistence type="predicted"/>
<dbReference type="RefSeq" id="WP_213494068.1">
    <property type="nucleotide sequence ID" value="NZ_CP074694.1"/>
</dbReference>
<organism evidence="1 2">
    <name type="scientific">Telmatocola sphagniphila</name>
    <dbReference type="NCBI Taxonomy" id="1123043"/>
    <lineage>
        <taxon>Bacteria</taxon>
        <taxon>Pseudomonadati</taxon>
        <taxon>Planctomycetota</taxon>
        <taxon>Planctomycetia</taxon>
        <taxon>Gemmatales</taxon>
        <taxon>Gemmataceae</taxon>
    </lineage>
</organism>
<protein>
    <submittedName>
        <fullName evidence="1">DUF1573 domain-containing protein</fullName>
    </submittedName>
</protein>
<dbReference type="AlphaFoldDB" id="A0A8E6ES52"/>
<sequence length="204" mass="22740">MTLPSQVIHERIYLDQPDVFIENARQFESSNIKVKLVNATLQPIAIVNALSSCSCSSPMIEKEKLEPGEYSSINVVFKAGNLQGEAERKIEFICKYKEKTLNVVLKIKAQILPRLKLDKKIIEIDKCTQKIDLQIQPGVIGLDQILEVSSTTNLVAVVQGQTSGVYILSVSPHALLSEFVGHTIVVKTSEPPAFWPRIPFIIKK</sequence>
<evidence type="ECO:0000313" key="2">
    <source>
        <dbReference type="Proteomes" id="UP000676194"/>
    </source>
</evidence>
<gene>
    <name evidence="1" type="ORF">KIH39_15120</name>
</gene>